<feature type="region of interest" description="Disordered" evidence="1">
    <location>
        <begin position="58"/>
        <end position="95"/>
    </location>
</feature>
<sequence>MLRGMANIKIALKGAAFLATSVVLVSCGGGPGAQGDSGDQAKYAACLRDQGLTVTERSDGLDIKADSPEKSNAAKSACKQYAPAGEEVSPEDKKQAMDTALQYVACMRKAGVDMPDPKQDPDGGVAVKLPDGMTEDTPVVQQAQKACKEQAPGNSE</sequence>
<accession>A0A438MKB1</accession>
<proteinExistence type="predicted"/>
<dbReference type="AlphaFoldDB" id="A0A438MKB1"/>
<organism evidence="2 3">
    <name type="scientific">Nonomuraea polychroma</name>
    <dbReference type="NCBI Taxonomy" id="46176"/>
    <lineage>
        <taxon>Bacteria</taxon>
        <taxon>Bacillati</taxon>
        <taxon>Actinomycetota</taxon>
        <taxon>Actinomycetes</taxon>
        <taxon>Streptosporangiales</taxon>
        <taxon>Streptosporangiaceae</taxon>
        <taxon>Nonomuraea</taxon>
    </lineage>
</organism>
<keyword evidence="3" id="KW-1185">Reference proteome</keyword>
<reference evidence="2 3" key="1">
    <citation type="submission" date="2019-01" db="EMBL/GenBank/DDBJ databases">
        <title>Sequencing the genomes of 1000 actinobacteria strains.</title>
        <authorList>
            <person name="Klenk H.-P."/>
        </authorList>
    </citation>
    <scope>NUCLEOTIDE SEQUENCE [LARGE SCALE GENOMIC DNA]</scope>
    <source>
        <strain evidence="2 3">DSM 43925</strain>
    </source>
</reference>
<feature type="region of interest" description="Disordered" evidence="1">
    <location>
        <begin position="112"/>
        <end position="156"/>
    </location>
</feature>
<dbReference type="PROSITE" id="PS51257">
    <property type="entry name" value="PROKAR_LIPOPROTEIN"/>
    <property type="match status" value="1"/>
</dbReference>
<feature type="compositionally biased region" description="Basic and acidic residues" evidence="1">
    <location>
        <begin position="58"/>
        <end position="69"/>
    </location>
</feature>
<evidence type="ECO:0000256" key="1">
    <source>
        <dbReference type="SAM" id="MobiDB-lite"/>
    </source>
</evidence>
<evidence type="ECO:0000313" key="3">
    <source>
        <dbReference type="Proteomes" id="UP000284824"/>
    </source>
</evidence>
<comment type="caution">
    <text evidence="2">The sequence shown here is derived from an EMBL/GenBank/DDBJ whole genome shotgun (WGS) entry which is preliminary data.</text>
</comment>
<dbReference type="EMBL" id="SAUN01000001">
    <property type="protein sequence ID" value="RVX45975.1"/>
    <property type="molecule type" value="Genomic_DNA"/>
</dbReference>
<evidence type="ECO:0000313" key="2">
    <source>
        <dbReference type="EMBL" id="RVX45975.1"/>
    </source>
</evidence>
<gene>
    <name evidence="2" type="ORF">EDD27_8814</name>
</gene>
<protein>
    <submittedName>
        <fullName evidence="2">Uncharacterized protein</fullName>
    </submittedName>
</protein>
<name>A0A438MKB1_9ACTN</name>
<dbReference type="Proteomes" id="UP000284824">
    <property type="component" value="Unassembled WGS sequence"/>
</dbReference>